<dbReference type="SMART" id="SM00177">
    <property type="entry name" value="ARF"/>
    <property type="match status" value="1"/>
</dbReference>
<dbReference type="CDD" id="cd00154">
    <property type="entry name" value="Rab"/>
    <property type="match status" value="1"/>
</dbReference>
<dbReference type="NCBIfam" id="TIGR00231">
    <property type="entry name" value="small_GTP"/>
    <property type="match status" value="1"/>
</dbReference>
<comment type="caution">
    <text evidence="5">The sequence shown here is derived from an EMBL/GenBank/DDBJ whole genome shotgun (WGS) entry which is preliminary data.</text>
</comment>
<evidence type="ECO:0000256" key="1">
    <source>
        <dbReference type="ARBA" id="ARBA00022741"/>
    </source>
</evidence>
<dbReference type="SMART" id="SM00176">
    <property type="entry name" value="RAN"/>
    <property type="match status" value="1"/>
</dbReference>
<keyword evidence="1" id="KW-0547">Nucleotide-binding</keyword>
<keyword evidence="3" id="KW-0449">Lipoprotein</keyword>
<protein>
    <submittedName>
        <fullName evidence="5">Uncharacterized protein</fullName>
    </submittedName>
</protein>
<evidence type="ECO:0000313" key="5">
    <source>
        <dbReference type="EMBL" id="CAI2378029.1"/>
    </source>
</evidence>
<dbReference type="InterPro" id="IPR005225">
    <property type="entry name" value="Small_GTP-bd"/>
</dbReference>
<dbReference type="PRINTS" id="PR00449">
    <property type="entry name" value="RASTRNSFRMNG"/>
</dbReference>
<dbReference type="Proteomes" id="UP001295684">
    <property type="component" value="Unassembled WGS sequence"/>
</dbReference>
<dbReference type="SMART" id="SM00174">
    <property type="entry name" value="RHO"/>
    <property type="match status" value="1"/>
</dbReference>
<dbReference type="GO" id="GO:0003924">
    <property type="term" value="F:GTPase activity"/>
    <property type="evidence" value="ECO:0007669"/>
    <property type="project" value="InterPro"/>
</dbReference>
<dbReference type="Gene3D" id="3.40.50.300">
    <property type="entry name" value="P-loop containing nucleotide triphosphate hydrolases"/>
    <property type="match status" value="1"/>
</dbReference>
<proteinExistence type="predicted"/>
<dbReference type="Pfam" id="PF00071">
    <property type="entry name" value="Ras"/>
    <property type="match status" value="1"/>
</dbReference>
<dbReference type="SMART" id="SM00173">
    <property type="entry name" value="RAS"/>
    <property type="match status" value="1"/>
</dbReference>
<organism evidence="5 6">
    <name type="scientific">Euplotes crassus</name>
    <dbReference type="NCBI Taxonomy" id="5936"/>
    <lineage>
        <taxon>Eukaryota</taxon>
        <taxon>Sar</taxon>
        <taxon>Alveolata</taxon>
        <taxon>Ciliophora</taxon>
        <taxon>Intramacronucleata</taxon>
        <taxon>Spirotrichea</taxon>
        <taxon>Hypotrichia</taxon>
        <taxon>Euplotida</taxon>
        <taxon>Euplotidae</taxon>
        <taxon>Moneuplotes</taxon>
    </lineage>
</organism>
<dbReference type="InterPro" id="IPR050227">
    <property type="entry name" value="Rab"/>
</dbReference>
<gene>
    <name evidence="5" type="ORF">ECRASSUSDP1_LOCUS19420</name>
</gene>
<dbReference type="PROSITE" id="PS51417">
    <property type="entry name" value="ARF"/>
    <property type="match status" value="1"/>
</dbReference>
<keyword evidence="2" id="KW-0342">GTP-binding</keyword>
<dbReference type="GO" id="GO:0005525">
    <property type="term" value="F:GTP binding"/>
    <property type="evidence" value="ECO:0007669"/>
    <property type="project" value="UniProtKB-KW"/>
</dbReference>
<accession>A0AAD1XSJ0</accession>
<dbReference type="PROSITE" id="PS51420">
    <property type="entry name" value="RHO"/>
    <property type="match status" value="1"/>
</dbReference>
<name>A0AAD1XSJ0_EUPCR</name>
<evidence type="ECO:0000256" key="4">
    <source>
        <dbReference type="SAM" id="MobiDB-lite"/>
    </source>
</evidence>
<feature type="region of interest" description="Disordered" evidence="4">
    <location>
        <begin position="187"/>
        <end position="210"/>
    </location>
</feature>
<dbReference type="AlphaFoldDB" id="A0AAD1XSJ0"/>
<evidence type="ECO:0000313" key="6">
    <source>
        <dbReference type="Proteomes" id="UP001295684"/>
    </source>
</evidence>
<evidence type="ECO:0000256" key="2">
    <source>
        <dbReference type="ARBA" id="ARBA00023134"/>
    </source>
</evidence>
<dbReference type="PROSITE" id="PS51421">
    <property type="entry name" value="RAS"/>
    <property type="match status" value="1"/>
</dbReference>
<dbReference type="InterPro" id="IPR027417">
    <property type="entry name" value="P-loop_NTPase"/>
</dbReference>
<sequence length="229" mass="26062">MTNSTKSVPKKRSFDETGNAIVIGDSSVGKTSILLKFSENYHSLSHIPTMGIDFKTKYMTVKDKIGKDTMVRLTTWDTAGQERFRTITQSFYNKAEAILLVYDCTERSTFETIENWLKSIEVHAPKESFVILVANKIDSDKREVTSEEGEEFARENGLPYFETSAKTGEQIDELFEFCTKQILWNKSGQTSSPKRPYPRPITITSDSEFQPPSRSSCFVSRAFKKLFGN</sequence>
<dbReference type="PANTHER" id="PTHR47977">
    <property type="entry name" value="RAS-RELATED PROTEIN RAB"/>
    <property type="match status" value="1"/>
</dbReference>
<dbReference type="FunFam" id="3.40.50.300:FF:001129">
    <property type="entry name" value="ras-related protein Rab-44 isoform X2"/>
    <property type="match status" value="1"/>
</dbReference>
<dbReference type="InterPro" id="IPR001806">
    <property type="entry name" value="Small_GTPase"/>
</dbReference>
<evidence type="ECO:0000256" key="3">
    <source>
        <dbReference type="ARBA" id="ARBA00023288"/>
    </source>
</evidence>
<dbReference type="EMBL" id="CAMPGE010019712">
    <property type="protein sequence ID" value="CAI2378029.1"/>
    <property type="molecule type" value="Genomic_DNA"/>
</dbReference>
<dbReference type="SMART" id="SM00175">
    <property type="entry name" value="RAB"/>
    <property type="match status" value="1"/>
</dbReference>
<dbReference type="PROSITE" id="PS51419">
    <property type="entry name" value="RAB"/>
    <property type="match status" value="1"/>
</dbReference>
<dbReference type="SUPFAM" id="SSF52540">
    <property type="entry name" value="P-loop containing nucleoside triphosphate hydrolases"/>
    <property type="match status" value="1"/>
</dbReference>
<keyword evidence="6" id="KW-1185">Reference proteome</keyword>
<reference evidence="5" key="1">
    <citation type="submission" date="2023-07" db="EMBL/GenBank/DDBJ databases">
        <authorList>
            <consortium name="AG Swart"/>
            <person name="Singh M."/>
            <person name="Singh A."/>
            <person name="Seah K."/>
            <person name="Emmerich C."/>
        </authorList>
    </citation>
    <scope>NUCLEOTIDE SEQUENCE</scope>
    <source>
        <strain evidence="5">DP1</strain>
    </source>
</reference>